<proteinExistence type="predicted"/>
<dbReference type="GO" id="GO:0008168">
    <property type="term" value="F:methyltransferase activity"/>
    <property type="evidence" value="ECO:0007669"/>
    <property type="project" value="UniProtKB-KW"/>
</dbReference>
<evidence type="ECO:0000256" key="1">
    <source>
        <dbReference type="ARBA" id="ARBA00022603"/>
    </source>
</evidence>
<evidence type="ECO:0000313" key="4">
    <source>
        <dbReference type="EMBL" id="RVX44552.1"/>
    </source>
</evidence>
<dbReference type="AlphaFoldDB" id="A0A438MFH2"/>
<evidence type="ECO:0000313" key="5">
    <source>
        <dbReference type="Proteomes" id="UP000284824"/>
    </source>
</evidence>
<dbReference type="GO" id="GO:0032259">
    <property type="term" value="P:methylation"/>
    <property type="evidence" value="ECO:0007669"/>
    <property type="project" value="UniProtKB-KW"/>
</dbReference>
<keyword evidence="3" id="KW-0949">S-adenosyl-L-methionine</keyword>
<dbReference type="PANTHER" id="PTHR43464:SF19">
    <property type="entry name" value="UBIQUINONE BIOSYNTHESIS O-METHYLTRANSFERASE, MITOCHONDRIAL"/>
    <property type="match status" value="1"/>
</dbReference>
<reference evidence="4 5" key="1">
    <citation type="submission" date="2019-01" db="EMBL/GenBank/DDBJ databases">
        <title>Sequencing the genomes of 1000 actinobacteria strains.</title>
        <authorList>
            <person name="Klenk H.-P."/>
        </authorList>
    </citation>
    <scope>NUCLEOTIDE SEQUENCE [LARGE SCALE GENOMIC DNA]</scope>
    <source>
        <strain evidence="4 5">DSM 43925</strain>
    </source>
</reference>
<evidence type="ECO:0000256" key="2">
    <source>
        <dbReference type="ARBA" id="ARBA00022679"/>
    </source>
</evidence>
<dbReference type="OrthoDB" id="3206826at2"/>
<keyword evidence="4" id="KW-0830">Ubiquinone</keyword>
<dbReference type="Pfam" id="PF13489">
    <property type="entry name" value="Methyltransf_23"/>
    <property type="match status" value="1"/>
</dbReference>
<dbReference type="PANTHER" id="PTHR43464">
    <property type="entry name" value="METHYLTRANSFERASE"/>
    <property type="match status" value="1"/>
</dbReference>
<gene>
    <name evidence="4" type="ORF">EDD27_7294</name>
</gene>
<organism evidence="4 5">
    <name type="scientific">Nonomuraea polychroma</name>
    <dbReference type="NCBI Taxonomy" id="46176"/>
    <lineage>
        <taxon>Bacteria</taxon>
        <taxon>Bacillati</taxon>
        <taxon>Actinomycetota</taxon>
        <taxon>Actinomycetes</taxon>
        <taxon>Streptosporangiales</taxon>
        <taxon>Streptosporangiaceae</taxon>
        <taxon>Nonomuraea</taxon>
    </lineage>
</organism>
<accession>A0A438MFH2</accession>
<keyword evidence="2 4" id="KW-0808">Transferase</keyword>
<dbReference type="EMBL" id="SAUN01000001">
    <property type="protein sequence ID" value="RVX44552.1"/>
    <property type="molecule type" value="Genomic_DNA"/>
</dbReference>
<dbReference type="Proteomes" id="UP000284824">
    <property type="component" value="Unassembled WGS sequence"/>
</dbReference>
<keyword evidence="5" id="KW-1185">Reference proteome</keyword>
<dbReference type="Gene3D" id="3.40.50.150">
    <property type="entry name" value="Vaccinia Virus protein VP39"/>
    <property type="match status" value="1"/>
</dbReference>
<protein>
    <submittedName>
        <fullName evidence="4">2-polyprenyl-6-hydroxyphenyl methylase/3-demethylubiquinone-9 3-methyltransferase</fullName>
    </submittedName>
</protein>
<sequence>MTKNSVEQPNKDRFAFGTNWQDYLHVVDESRIEMAKKSLTDALRQDDLTGRSFLDIGCGSGLFSLAAHLLGAKVHSFDYDQNSVAATQELRRRFAPDSDWKIEQGSILDEAYVAGLGVHDIVYSWGVLHHTGAMRQAIIATSTLVAPGGSLFISIYNDQGLASQLWWRVKRRYVRSGPLGRRALVLAGGLYFNTRRFAAVAARRMCGQPVVRTTRARGMSTRHDLVDWIGGFPFEYATPEEVFNLLRERGYELSFLKTCRGGLGCNEYVFALPG</sequence>
<dbReference type="CDD" id="cd02440">
    <property type="entry name" value="AdoMet_MTases"/>
    <property type="match status" value="1"/>
</dbReference>
<dbReference type="RefSeq" id="WP_127936299.1">
    <property type="nucleotide sequence ID" value="NZ_SAUN01000001.1"/>
</dbReference>
<dbReference type="InterPro" id="IPR029063">
    <property type="entry name" value="SAM-dependent_MTases_sf"/>
</dbReference>
<name>A0A438MFH2_9ACTN</name>
<evidence type="ECO:0000256" key="3">
    <source>
        <dbReference type="ARBA" id="ARBA00022691"/>
    </source>
</evidence>
<dbReference type="SUPFAM" id="SSF53335">
    <property type="entry name" value="S-adenosyl-L-methionine-dependent methyltransferases"/>
    <property type="match status" value="1"/>
</dbReference>
<comment type="caution">
    <text evidence="4">The sequence shown here is derived from an EMBL/GenBank/DDBJ whole genome shotgun (WGS) entry which is preliminary data.</text>
</comment>
<keyword evidence="1 4" id="KW-0489">Methyltransferase</keyword>